<feature type="region of interest" description="Disordered" evidence="1">
    <location>
        <begin position="1"/>
        <end position="30"/>
    </location>
</feature>
<organism evidence="2 3">
    <name type="scientific">Lentzea roselyniae</name>
    <dbReference type="NCBI Taxonomy" id="531940"/>
    <lineage>
        <taxon>Bacteria</taxon>
        <taxon>Bacillati</taxon>
        <taxon>Actinomycetota</taxon>
        <taxon>Actinomycetes</taxon>
        <taxon>Pseudonocardiales</taxon>
        <taxon>Pseudonocardiaceae</taxon>
        <taxon>Lentzea</taxon>
    </lineage>
</organism>
<dbReference type="Proteomes" id="UP001500711">
    <property type="component" value="Unassembled WGS sequence"/>
</dbReference>
<name>A0ABP7C1K8_9PSEU</name>
<keyword evidence="3" id="KW-1185">Reference proteome</keyword>
<evidence type="ECO:0000256" key="1">
    <source>
        <dbReference type="SAM" id="MobiDB-lite"/>
    </source>
</evidence>
<proteinExistence type="predicted"/>
<evidence type="ECO:0000313" key="3">
    <source>
        <dbReference type="Proteomes" id="UP001500711"/>
    </source>
</evidence>
<feature type="compositionally biased region" description="Polar residues" evidence="1">
    <location>
        <begin position="1"/>
        <end position="10"/>
    </location>
</feature>
<comment type="caution">
    <text evidence="2">The sequence shown here is derived from an EMBL/GenBank/DDBJ whole genome shotgun (WGS) entry which is preliminary data.</text>
</comment>
<reference evidence="3" key="1">
    <citation type="journal article" date="2019" name="Int. J. Syst. Evol. Microbiol.">
        <title>The Global Catalogue of Microorganisms (GCM) 10K type strain sequencing project: providing services to taxonomists for standard genome sequencing and annotation.</title>
        <authorList>
            <consortium name="The Broad Institute Genomics Platform"/>
            <consortium name="The Broad Institute Genome Sequencing Center for Infectious Disease"/>
            <person name="Wu L."/>
            <person name="Ma J."/>
        </authorList>
    </citation>
    <scope>NUCLEOTIDE SEQUENCE [LARGE SCALE GENOMIC DNA]</scope>
    <source>
        <strain evidence="3">JCM 17494</strain>
    </source>
</reference>
<accession>A0ABP7C1K8</accession>
<protein>
    <submittedName>
        <fullName evidence="2">Uncharacterized protein</fullName>
    </submittedName>
</protein>
<gene>
    <name evidence="2" type="ORF">GCM10022267_74530</name>
</gene>
<feature type="compositionally biased region" description="Basic and acidic residues" evidence="1">
    <location>
        <begin position="13"/>
        <end position="26"/>
    </location>
</feature>
<dbReference type="EMBL" id="BAABBE010000031">
    <property type="protein sequence ID" value="GAA3676727.1"/>
    <property type="molecule type" value="Genomic_DNA"/>
</dbReference>
<sequence>MLASLPSGSDSFGAERSEIPDGKEAPEQGCDLDGVIRAVAWIKDGVVLRRSD</sequence>
<evidence type="ECO:0000313" key="2">
    <source>
        <dbReference type="EMBL" id="GAA3676727.1"/>
    </source>
</evidence>